<evidence type="ECO:0000256" key="4">
    <source>
        <dbReference type="ARBA" id="ARBA00023163"/>
    </source>
</evidence>
<dbReference type="EMBL" id="QJSQ01000022">
    <property type="protein sequence ID" value="PYE18396.1"/>
    <property type="molecule type" value="Genomic_DNA"/>
</dbReference>
<keyword evidence="2" id="KW-0805">Transcription regulation</keyword>
<dbReference type="InterPro" id="IPR036390">
    <property type="entry name" value="WH_DNA-bd_sf"/>
</dbReference>
<dbReference type="Pfam" id="PF00126">
    <property type="entry name" value="HTH_1"/>
    <property type="match status" value="1"/>
</dbReference>
<dbReference type="GO" id="GO:0006351">
    <property type="term" value="P:DNA-templated transcription"/>
    <property type="evidence" value="ECO:0007669"/>
    <property type="project" value="TreeGrafter"/>
</dbReference>
<evidence type="ECO:0000313" key="6">
    <source>
        <dbReference type="EMBL" id="PYE18396.1"/>
    </source>
</evidence>
<protein>
    <submittedName>
        <fullName evidence="6">LysR family transcriptional regulator</fullName>
    </submittedName>
</protein>
<evidence type="ECO:0000256" key="2">
    <source>
        <dbReference type="ARBA" id="ARBA00023015"/>
    </source>
</evidence>
<dbReference type="FunFam" id="3.40.190.290:FF:000001">
    <property type="entry name" value="Transcriptional regulator, LysR family"/>
    <property type="match status" value="1"/>
</dbReference>
<dbReference type="InterPro" id="IPR058163">
    <property type="entry name" value="LysR-type_TF_proteobact-type"/>
</dbReference>
<evidence type="ECO:0000259" key="5">
    <source>
        <dbReference type="PROSITE" id="PS50931"/>
    </source>
</evidence>
<dbReference type="Pfam" id="PF03466">
    <property type="entry name" value="LysR_substrate"/>
    <property type="match status" value="1"/>
</dbReference>
<dbReference type="RefSeq" id="WP_110856533.1">
    <property type="nucleotide sequence ID" value="NZ_QJSQ01000022.1"/>
</dbReference>
<dbReference type="PANTHER" id="PTHR30537:SF5">
    <property type="entry name" value="HTH-TYPE TRANSCRIPTIONAL ACTIVATOR TTDR-RELATED"/>
    <property type="match status" value="1"/>
</dbReference>
<dbReference type="CDD" id="cd08422">
    <property type="entry name" value="PBP2_CrgA_like"/>
    <property type="match status" value="1"/>
</dbReference>
<feature type="domain" description="HTH lysR-type" evidence="5">
    <location>
        <begin position="11"/>
        <end position="61"/>
    </location>
</feature>
<dbReference type="InterPro" id="IPR005119">
    <property type="entry name" value="LysR_subst-bd"/>
</dbReference>
<name>A0A2V4TQ70_9BURK</name>
<reference evidence="6 7" key="1">
    <citation type="submission" date="2018-06" db="EMBL/GenBank/DDBJ databases">
        <title>Genomic Encyclopedia of Type Strains, Phase IV (KMG-V): Genome sequencing to study the core and pangenomes of soil and plant-associated prokaryotes.</title>
        <authorList>
            <person name="Whitman W."/>
        </authorList>
    </citation>
    <scope>NUCLEOTIDE SEQUENCE [LARGE SCALE GENOMIC DNA]</scope>
    <source>
        <strain evidence="6 7">SRCL-318</strain>
    </source>
</reference>
<dbReference type="Gene3D" id="3.40.190.290">
    <property type="match status" value="1"/>
</dbReference>
<dbReference type="GO" id="GO:0003700">
    <property type="term" value="F:DNA-binding transcription factor activity"/>
    <property type="evidence" value="ECO:0007669"/>
    <property type="project" value="InterPro"/>
</dbReference>
<dbReference type="InterPro" id="IPR000847">
    <property type="entry name" value="LysR_HTH_N"/>
</dbReference>
<dbReference type="SUPFAM" id="SSF46785">
    <property type="entry name" value="Winged helix' DNA-binding domain"/>
    <property type="match status" value="1"/>
</dbReference>
<comment type="similarity">
    <text evidence="1">Belongs to the LysR transcriptional regulatory family.</text>
</comment>
<dbReference type="PROSITE" id="PS50931">
    <property type="entry name" value="HTH_LYSR"/>
    <property type="match status" value="1"/>
</dbReference>
<dbReference type="InterPro" id="IPR036388">
    <property type="entry name" value="WH-like_DNA-bd_sf"/>
</dbReference>
<keyword evidence="4" id="KW-0804">Transcription</keyword>
<gene>
    <name evidence="6" type="ORF">C7410_12298</name>
</gene>
<dbReference type="SUPFAM" id="SSF53850">
    <property type="entry name" value="Periplasmic binding protein-like II"/>
    <property type="match status" value="1"/>
</dbReference>
<organism evidence="6 7">
    <name type="scientific">Paraburkholderia silvatlantica</name>
    <dbReference type="NCBI Taxonomy" id="321895"/>
    <lineage>
        <taxon>Bacteria</taxon>
        <taxon>Pseudomonadati</taxon>
        <taxon>Pseudomonadota</taxon>
        <taxon>Betaproteobacteria</taxon>
        <taxon>Burkholderiales</taxon>
        <taxon>Burkholderiaceae</taxon>
        <taxon>Paraburkholderia</taxon>
    </lineage>
</organism>
<dbReference type="AlphaFoldDB" id="A0A2V4TQ70"/>
<dbReference type="PANTHER" id="PTHR30537">
    <property type="entry name" value="HTH-TYPE TRANSCRIPTIONAL REGULATOR"/>
    <property type="match status" value="1"/>
</dbReference>
<dbReference type="Gene3D" id="1.10.10.10">
    <property type="entry name" value="Winged helix-like DNA-binding domain superfamily/Winged helix DNA-binding domain"/>
    <property type="match status" value="1"/>
</dbReference>
<dbReference type="FunFam" id="1.10.10.10:FF:000001">
    <property type="entry name" value="LysR family transcriptional regulator"/>
    <property type="match status" value="1"/>
</dbReference>
<proteinExistence type="inferred from homology"/>
<evidence type="ECO:0000256" key="1">
    <source>
        <dbReference type="ARBA" id="ARBA00009437"/>
    </source>
</evidence>
<comment type="caution">
    <text evidence="6">The sequence shown here is derived from an EMBL/GenBank/DDBJ whole genome shotgun (WGS) entry which is preliminary data.</text>
</comment>
<keyword evidence="3" id="KW-0238">DNA-binding</keyword>
<dbReference type="Proteomes" id="UP000247772">
    <property type="component" value="Unassembled WGS sequence"/>
</dbReference>
<evidence type="ECO:0000256" key="3">
    <source>
        <dbReference type="ARBA" id="ARBA00023125"/>
    </source>
</evidence>
<accession>A0A2V4TQ70</accession>
<dbReference type="GO" id="GO:0043565">
    <property type="term" value="F:sequence-specific DNA binding"/>
    <property type="evidence" value="ECO:0007669"/>
    <property type="project" value="TreeGrafter"/>
</dbReference>
<sequence length="302" mass="33037">MNGAELDEVLAFLAAFDAGSFTAASTALGRDASIVSRRVSALEARLGVRLMERTTRRLAPTAAGTAFYRRMRAALSMMDEASAEITQSSQVASGLLRIALPATFGQRWIAPMLPVFLAAWPQVSIEAEFSDRYVDLVHERFDLAIRLGDLADSRLVARRLASNDRIAVAAPAYLERYGMPAAPDELPGHACLPNPRLEGFPDWHFRRGDTMLAVRVNGRLTADDSTSLVAAAVAGIGITVCARWLIADELASGRLVCVLDDWQFEHSGGIHLVRPSSRYTPLKTRVFSDWLVERFAVPPWGV</sequence>
<evidence type="ECO:0000313" key="7">
    <source>
        <dbReference type="Proteomes" id="UP000247772"/>
    </source>
</evidence>
<dbReference type="OrthoDB" id="8928056at2"/>